<dbReference type="UniPathway" id="UPA00358">
    <property type="reaction ID" value="UER00476"/>
</dbReference>
<dbReference type="InterPro" id="IPR003329">
    <property type="entry name" value="Cytidylyl_trans"/>
</dbReference>
<dbReference type="OrthoDB" id="9815559at2"/>
<dbReference type="FunFam" id="3.90.550.10:FF:000011">
    <property type="entry name" value="3-deoxy-manno-octulosonate cytidylyltransferase"/>
    <property type="match status" value="1"/>
</dbReference>
<dbReference type="NCBIfam" id="NF003952">
    <property type="entry name" value="PRK05450.1-5"/>
    <property type="match status" value="1"/>
</dbReference>
<dbReference type="GO" id="GO:0016020">
    <property type="term" value="C:membrane"/>
    <property type="evidence" value="ECO:0007669"/>
    <property type="project" value="UniProtKB-SubCell"/>
</dbReference>
<comment type="function">
    <text evidence="5">Activates KDO (a required 8-carbon sugar) for incorporation into bacterial lipopolysaccharide in Gram-negative bacteria.</text>
</comment>
<proteinExistence type="inferred from homology"/>
<evidence type="ECO:0000256" key="5">
    <source>
        <dbReference type="HAMAP-Rule" id="MF_00057"/>
    </source>
</evidence>
<dbReference type="HAMAP" id="MF_00057">
    <property type="entry name" value="KdsB"/>
    <property type="match status" value="1"/>
</dbReference>
<keyword evidence="3 5" id="KW-0548">Nucleotidyltransferase</keyword>
<dbReference type="InterPro" id="IPR029044">
    <property type="entry name" value="Nucleotide-diphossugar_trans"/>
</dbReference>
<dbReference type="EMBL" id="CP003360">
    <property type="protein sequence ID" value="AFM25596.1"/>
    <property type="molecule type" value="Genomic_DNA"/>
</dbReference>
<dbReference type="GO" id="GO:0009103">
    <property type="term" value="P:lipopolysaccharide biosynthetic process"/>
    <property type="evidence" value="ECO:0007669"/>
    <property type="project" value="UniProtKB-UniRule"/>
</dbReference>
<keyword evidence="5" id="KW-0963">Cytoplasm</keyword>
<organism evidence="6 7">
    <name type="scientific">Desulfomonile tiedjei (strain ATCC 49306 / DSM 6799 / DCB-1)</name>
    <dbReference type="NCBI Taxonomy" id="706587"/>
    <lineage>
        <taxon>Bacteria</taxon>
        <taxon>Pseudomonadati</taxon>
        <taxon>Thermodesulfobacteriota</taxon>
        <taxon>Desulfomonilia</taxon>
        <taxon>Desulfomonilales</taxon>
        <taxon>Desulfomonilaceae</taxon>
        <taxon>Desulfomonile</taxon>
    </lineage>
</organism>
<protein>
    <recommendedName>
        <fullName evidence="5">3-deoxy-manno-octulosonate cytidylyltransferase</fullName>
        <ecNumber evidence="5">2.7.7.38</ecNumber>
    </recommendedName>
    <alternativeName>
        <fullName evidence="5">CMP-2-keto-3-deoxyoctulosonic acid synthase</fullName>
        <shortName evidence="5">CKS</shortName>
        <shortName evidence="5">CMP-KDO synthase</shortName>
    </alternativeName>
</protein>
<keyword evidence="2 5" id="KW-0808">Transferase</keyword>
<evidence type="ECO:0000256" key="4">
    <source>
        <dbReference type="ARBA" id="ARBA00022985"/>
    </source>
</evidence>
<gene>
    <name evidence="5" type="primary">kdsB</name>
    <name evidence="6" type="ordered locus">Desti_2927</name>
</gene>
<dbReference type="AlphaFoldDB" id="I4C7Q5"/>
<comment type="catalytic activity">
    <reaction evidence="5">
        <text>3-deoxy-alpha-D-manno-oct-2-ulosonate + CTP = CMP-3-deoxy-beta-D-manno-octulosonate + diphosphate</text>
        <dbReference type="Rhea" id="RHEA:23448"/>
        <dbReference type="ChEBI" id="CHEBI:33019"/>
        <dbReference type="ChEBI" id="CHEBI:37563"/>
        <dbReference type="ChEBI" id="CHEBI:85986"/>
        <dbReference type="ChEBI" id="CHEBI:85987"/>
        <dbReference type="EC" id="2.7.7.38"/>
    </reaction>
</comment>
<evidence type="ECO:0000313" key="7">
    <source>
        <dbReference type="Proteomes" id="UP000006055"/>
    </source>
</evidence>
<keyword evidence="7" id="KW-1185">Reference proteome</keyword>
<reference evidence="7" key="1">
    <citation type="submission" date="2012-06" db="EMBL/GenBank/DDBJ databases">
        <title>Complete sequence of chromosome of Desulfomonile tiedjei DSM 6799.</title>
        <authorList>
            <person name="Lucas S."/>
            <person name="Copeland A."/>
            <person name="Lapidus A."/>
            <person name="Glavina del Rio T."/>
            <person name="Dalin E."/>
            <person name="Tice H."/>
            <person name="Bruce D."/>
            <person name="Goodwin L."/>
            <person name="Pitluck S."/>
            <person name="Peters L."/>
            <person name="Ovchinnikova G."/>
            <person name="Zeytun A."/>
            <person name="Lu M."/>
            <person name="Kyrpides N."/>
            <person name="Mavromatis K."/>
            <person name="Ivanova N."/>
            <person name="Brettin T."/>
            <person name="Detter J.C."/>
            <person name="Han C."/>
            <person name="Larimer F."/>
            <person name="Land M."/>
            <person name="Hauser L."/>
            <person name="Markowitz V."/>
            <person name="Cheng J.-F."/>
            <person name="Hugenholtz P."/>
            <person name="Woyke T."/>
            <person name="Wu D."/>
            <person name="Spring S."/>
            <person name="Schroeder M."/>
            <person name="Brambilla E."/>
            <person name="Klenk H.-P."/>
            <person name="Eisen J.A."/>
        </authorList>
    </citation>
    <scope>NUCLEOTIDE SEQUENCE [LARGE SCALE GENOMIC DNA]</scope>
    <source>
        <strain evidence="7">ATCC 49306 / DSM 6799 / DCB-1</strain>
    </source>
</reference>
<dbReference type="KEGG" id="dti:Desti_2927"/>
<comment type="similarity">
    <text evidence="5">Belongs to the KdsB family.</text>
</comment>
<name>I4C7Q5_DESTA</name>
<comment type="pathway">
    <text evidence="5">Nucleotide-sugar biosynthesis; CMP-3-deoxy-D-manno-octulosonate biosynthesis; CMP-3-deoxy-D-manno-octulosonate from 3-deoxy-D-manno-octulosonate and CTP: step 1/1.</text>
</comment>
<evidence type="ECO:0000313" key="6">
    <source>
        <dbReference type="EMBL" id="AFM25596.1"/>
    </source>
</evidence>
<accession>I4C7Q5</accession>
<evidence type="ECO:0000256" key="2">
    <source>
        <dbReference type="ARBA" id="ARBA00022679"/>
    </source>
</evidence>
<dbReference type="PATRIC" id="fig|706587.4.peg.3328"/>
<dbReference type="SUPFAM" id="SSF53448">
    <property type="entry name" value="Nucleotide-diphospho-sugar transferases"/>
    <property type="match status" value="1"/>
</dbReference>
<comment type="subcellular location">
    <subcellularLocation>
        <location evidence="5">Cytoplasm</location>
    </subcellularLocation>
    <subcellularLocation>
        <location evidence="1">Membrane</location>
    </subcellularLocation>
</comment>
<dbReference type="GO" id="GO:0005829">
    <property type="term" value="C:cytosol"/>
    <property type="evidence" value="ECO:0007669"/>
    <property type="project" value="TreeGrafter"/>
</dbReference>
<dbReference type="NCBIfam" id="NF003950">
    <property type="entry name" value="PRK05450.1-3"/>
    <property type="match status" value="1"/>
</dbReference>
<dbReference type="GO" id="GO:0033468">
    <property type="term" value="P:CMP-keto-3-deoxy-D-manno-octulosonic acid biosynthetic process"/>
    <property type="evidence" value="ECO:0007669"/>
    <property type="project" value="UniProtKB-UniRule"/>
</dbReference>
<dbReference type="PANTHER" id="PTHR42866:SF2">
    <property type="entry name" value="3-DEOXY-MANNO-OCTULOSONATE CYTIDYLYLTRANSFERASE, MITOCHONDRIAL"/>
    <property type="match status" value="1"/>
</dbReference>
<keyword evidence="4 5" id="KW-0448">Lipopolysaccharide biosynthesis</keyword>
<dbReference type="PANTHER" id="PTHR42866">
    <property type="entry name" value="3-DEOXY-MANNO-OCTULOSONATE CYTIDYLYLTRANSFERASE"/>
    <property type="match status" value="1"/>
</dbReference>
<dbReference type="UniPathway" id="UPA00030"/>
<dbReference type="GO" id="GO:0008690">
    <property type="term" value="F:3-deoxy-manno-octulosonate cytidylyltransferase activity"/>
    <property type="evidence" value="ECO:0007669"/>
    <property type="project" value="UniProtKB-UniRule"/>
</dbReference>
<comment type="pathway">
    <text evidence="5">Bacterial outer membrane biogenesis; lipopolysaccharide biosynthesis.</text>
</comment>
<dbReference type="Proteomes" id="UP000006055">
    <property type="component" value="Chromosome"/>
</dbReference>
<dbReference type="STRING" id="706587.Desti_2927"/>
<dbReference type="NCBIfam" id="TIGR00466">
    <property type="entry name" value="kdsB"/>
    <property type="match status" value="1"/>
</dbReference>
<dbReference type="eggNOG" id="COG1212">
    <property type="taxonomic scope" value="Bacteria"/>
</dbReference>
<evidence type="ECO:0000256" key="1">
    <source>
        <dbReference type="ARBA" id="ARBA00004370"/>
    </source>
</evidence>
<dbReference type="RefSeq" id="WP_014810733.1">
    <property type="nucleotide sequence ID" value="NC_018025.1"/>
</dbReference>
<dbReference type="HOGENOM" id="CLU_065038_0_1_7"/>
<sequence length="251" mass="28117">MSKDLHKIIGFIPARAESSRFPGKPLADILGKPMIVRVLERAMTSGILDAVYVATNSHDIVSAVEASGGKAVLTSNQHPSGSDRIAEAARILQLQDNAVVVNIQGDQPLFDPIMIKEVTAPLVTDPSIPMSTLIYRIVRDEEIHHPNAVKTVMDVHGFALYFSRATIPYYKGSAILPVYYKHHGIYAYRNNFLQVFANLPQTILEKSERLEQLRALEHGFRIKVVITDMDSIEVDTPEDLERVRETYRKIV</sequence>
<dbReference type="NCBIfam" id="NF009905">
    <property type="entry name" value="PRK13368.1"/>
    <property type="match status" value="1"/>
</dbReference>
<dbReference type="Gene3D" id="3.90.550.10">
    <property type="entry name" value="Spore Coat Polysaccharide Biosynthesis Protein SpsA, Chain A"/>
    <property type="match status" value="1"/>
</dbReference>
<dbReference type="CDD" id="cd02517">
    <property type="entry name" value="CMP-KDO-Synthetase"/>
    <property type="match status" value="1"/>
</dbReference>
<evidence type="ECO:0000256" key="3">
    <source>
        <dbReference type="ARBA" id="ARBA00022695"/>
    </source>
</evidence>
<dbReference type="InterPro" id="IPR004528">
    <property type="entry name" value="KdsB"/>
</dbReference>
<dbReference type="Pfam" id="PF02348">
    <property type="entry name" value="CTP_transf_3"/>
    <property type="match status" value="1"/>
</dbReference>
<dbReference type="EC" id="2.7.7.38" evidence="5"/>